<accession>A0A3P6SX21</accession>
<dbReference type="Pfam" id="PF00173">
    <property type="entry name" value="Cyt-b5"/>
    <property type="match status" value="1"/>
</dbReference>
<keyword evidence="2" id="KW-0479">Metal-binding</keyword>
<dbReference type="SUPFAM" id="SSF55856">
    <property type="entry name" value="Cytochrome b5-like heme/steroid binding domain"/>
    <property type="match status" value="1"/>
</dbReference>
<dbReference type="OrthoDB" id="260519at2759"/>
<dbReference type="GO" id="GO:0020037">
    <property type="term" value="F:heme binding"/>
    <property type="evidence" value="ECO:0007669"/>
    <property type="project" value="TreeGrafter"/>
</dbReference>
<dbReference type="Gene3D" id="3.10.120.10">
    <property type="entry name" value="Cytochrome b5-like heme/steroid binding domain"/>
    <property type="match status" value="1"/>
</dbReference>
<protein>
    <recommendedName>
        <fullName evidence="4">Cytochrome b5 heme-binding domain-containing protein</fullName>
    </recommendedName>
</protein>
<dbReference type="PANTHER" id="PTHR46237:SF1">
    <property type="entry name" value="CYTOCHROME B5 REDUCTASE 4"/>
    <property type="match status" value="1"/>
</dbReference>
<dbReference type="Proteomes" id="UP000281553">
    <property type="component" value="Unassembled WGS sequence"/>
</dbReference>
<name>A0A3P6SX21_DIBLA</name>
<evidence type="ECO:0000256" key="1">
    <source>
        <dbReference type="ARBA" id="ARBA00022617"/>
    </source>
</evidence>
<dbReference type="PANTHER" id="PTHR46237">
    <property type="entry name" value="CYTOCHROME B5 REDUCTASE 4 FAMILY MEMBER"/>
    <property type="match status" value="1"/>
</dbReference>
<feature type="domain" description="Cytochrome b5 heme-binding" evidence="4">
    <location>
        <begin position="59"/>
        <end position="138"/>
    </location>
</feature>
<evidence type="ECO:0000313" key="5">
    <source>
        <dbReference type="EMBL" id="VDK77257.1"/>
    </source>
</evidence>
<dbReference type="PRINTS" id="PR00363">
    <property type="entry name" value="CYTOCHROMEB5"/>
</dbReference>
<sequence length="337" mass="37635">MDEEKKPVPLLLTPQEPKKPDRTKLCLLTLAFVFSAVSGIGHWNKYTRSAEYLSLTPENKPISEDELMKHYSPEDMWMALSHNGKLRVYDVTKFAEYHPGGYDLIATNAGTDATEEFRCAHAYVSADMISRLQKGYLVRSAHRKSMPNFLSPRLPTVRPLLSGERVEGRTKPTWDWKTISSSSVALEVALALQRLHSPLPTTHCLAVCSSQTDGASLLTLRVLRNRDYYLLKLRLLPIFHPDLTSLALDSSSDRSSTSWTVEGPASSSVSSVLSGGAHLLNPRLTLDLRVACNTDEQSRLQQFSSLGAILENRIEPNLCDDILDRIFECLLLSVHLS</sequence>
<evidence type="ECO:0000313" key="6">
    <source>
        <dbReference type="Proteomes" id="UP000281553"/>
    </source>
</evidence>
<keyword evidence="1" id="KW-0349">Heme</keyword>
<evidence type="ECO:0000256" key="3">
    <source>
        <dbReference type="ARBA" id="ARBA00023004"/>
    </source>
</evidence>
<evidence type="ECO:0000256" key="2">
    <source>
        <dbReference type="ARBA" id="ARBA00022723"/>
    </source>
</evidence>
<organism evidence="5 6">
    <name type="scientific">Dibothriocephalus latus</name>
    <name type="common">Fish tapeworm</name>
    <name type="synonym">Diphyllobothrium latum</name>
    <dbReference type="NCBI Taxonomy" id="60516"/>
    <lineage>
        <taxon>Eukaryota</taxon>
        <taxon>Metazoa</taxon>
        <taxon>Spiralia</taxon>
        <taxon>Lophotrochozoa</taxon>
        <taxon>Platyhelminthes</taxon>
        <taxon>Cestoda</taxon>
        <taxon>Eucestoda</taxon>
        <taxon>Diphyllobothriidea</taxon>
        <taxon>Diphyllobothriidae</taxon>
        <taxon>Dibothriocephalus</taxon>
    </lineage>
</organism>
<dbReference type="PROSITE" id="PS50255">
    <property type="entry name" value="CYTOCHROME_B5_2"/>
    <property type="match status" value="1"/>
</dbReference>
<dbReference type="InterPro" id="IPR051872">
    <property type="entry name" value="Cytochrome_b5/Flavoprotein_Rdt"/>
</dbReference>
<dbReference type="GO" id="GO:0046872">
    <property type="term" value="F:metal ion binding"/>
    <property type="evidence" value="ECO:0007669"/>
    <property type="project" value="UniProtKB-KW"/>
</dbReference>
<reference evidence="5 6" key="1">
    <citation type="submission" date="2018-11" db="EMBL/GenBank/DDBJ databases">
        <authorList>
            <consortium name="Pathogen Informatics"/>
        </authorList>
    </citation>
    <scope>NUCLEOTIDE SEQUENCE [LARGE SCALE GENOMIC DNA]</scope>
</reference>
<dbReference type="SMART" id="SM01117">
    <property type="entry name" value="Cyt-b5"/>
    <property type="match status" value="1"/>
</dbReference>
<keyword evidence="6" id="KW-1185">Reference proteome</keyword>
<dbReference type="GO" id="GO:0005737">
    <property type="term" value="C:cytoplasm"/>
    <property type="evidence" value="ECO:0007669"/>
    <property type="project" value="TreeGrafter"/>
</dbReference>
<dbReference type="EMBL" id="UYRU01042698">
    <property type="protein sequence ID" value="VDK77257.1"/>
    <property type="molecule type" value="Genomic_DNA"/>
</dbReference>
<dbReference type="InterPro" id="IPR001199">
    <property type="entry name" value="Cyt_B5-like_heme/steroid-bd"/>
</dbReference>
<dbReference type="InterPro" id="IPR036400">
    <property type="entry name" value="Cyt_B5-like_heme/steroid_sf"/>
</dbReference>
<proteinExistence type="predicted"/>
<dbReference type="AlphaFoldDB" id="A0A3P6SX21"/>
<dbReference type="GO" id="GO:0004128">
    <property type="term" value="F:cytochrome-b5 reductase activity, acting on NAD(P)H"/>
    <property type="evidence" value="ECO:0007669"/>
    <property type="project" value="TreeGrafter"/>
</dbReference>
<gene>
    <name evidence="5" type="ORF">DILT_LOCUS2835</name>
</gene>
<keyword evidence="3" id="KW-0408">Iron</keyword>
<evidence type="ECO:0000259" key="4">
    <source>
        <dbReference type="PROSITE" id="PS50255"/>
    </source>
</evidence>